<evidence type="ECO:0000256" key="1">
    <source>
        <dbReference type="ARBA" id="ARBA00023125"/>
    </source>
</evidence>
<dbReference type="eggNOG" id="COG1309">
    <property type="taxonomic scope" value="Bacteria"/>
</dbReference>
<sequence length="185" mass="22096">MTKKTKDKIIFTAESLLESNEYKDISIREVAFLSGISIGTFYRYMNSKEELLEQLKIKFDQKVYNTLLKQTKGKNPIEKILIFFDTYINYITKYNYKFFVFFIPTLLEKQDFISQSKNLCLLKQYIEEAYESDGFNDIYSQDYIFRTLSSFFIGTIFNWCFSMGKSDMKKDFFSNFDTLISKFKN</sequence>
<dbReference type="PANTHER" id="PTHR43479:SF11">
    <property type="entry name" value="ACREF_ENVCD OPERON REPRESSOR-RELATED"/>
    <property type="match status" value="1"/>
</dbReference>
<protein>
    <submittedName>
        <fullName evidence="5">Transcriptional regulator, TetR family</fullName>
    </submittedName>
</protein>
<dbReference type="EMBL" id="CP001739">
    <property type="protein sequence ID" value="ACZ10350.1"/>
    <property type="molecule type" value="Genomic_DNA"/>
</dbReference>
<keyword evidence="6" id="KW-1185">Reference proteome</keyword>
<dbReference type="Gene3D" id="1.10.357.10">
    <property type="entry name" value="Tetracycline Repressor, domain 2"/>
    <property type="match status" value="1"/>
</dbReference>
<evidence type="ECO:0000256" key="2">
    <source>
        <dbReference type="PROSITE-ProRule" id="PRU00335"/>
    </source>
</evidence>
<dbReference type="PANTHER" id="PTHR43479">
    <property type="entry name" value="ACREF/ENVCD OPERON REPRESSOR-RELATED"/>
    <property type="match status" value="1"/>
</dbReference>
<dbReference type="HOGENOM" id="CLU_069356_12_7_0"/>
<dbReference type="KEGG" id="str:Sterm_3515"/>
<proteinExistence type="predicted"/>
<evidence type="ECO:0000313" key="5">
    <source>
        <dbReference type="EMBL" id="ACZ10350.1"/>
    </source>
</evidence>
<dbReference type="InterPro" id="IPR001647">
    <property type="entry name" value="HTH_TetR"/>
</dbReference>
<keyword evidence="1 2" id="KW-0238">DNA-binding</keyword>
<evidence type="ECO:0000256" key="3">
    <source>
        <dbReference type="SAM" id="Phobius"/>
    </source>
</evidence>
<name>D1AQU0_SEBTE</name>
<dbReference type="STRING" id="526218.Sterm_3515"/>
<organism evidence="5 6">
    <name type="scientific">Sebaldella termitidis (strain ATCC 33386 / NCTC 11300)</name>
    <dbReference type="NCBI Taxonomy" id="526218"/>
    <lineage>
        <taxon>Bacteria</taxon>
        <taxon>Fusobacteriati</taxon>
        <taxon>Fusobacteriota</taxon>
        <taxon>Fusobacteriia</taxon>
        <taxon>Fusobacteriales</taxon>
        <taxon>Leptotrichiaceae</taxon>
        <taxon>Sebaldella</taxon>
    </lineage>
</organism>
<dbReference type="AlphaFoldDB" id="D1AQU0"/>
<dbReference type="GO" id="GO:0003677">
    <property type="term" value="F:DNA binding"/>
    <property type="evidence" value="ECO:0007669"/>
    <property type="project" value="UniProtKB-UniRule"/>
</dbReference>
<keyword evidence="3" id="KW-0812">Transmembrane</keyword>
<feature type="transmembrane region" description="Helical" evidence="3">
    <location>
        <begin position="143"/>
        <end position="161"/>
    </location>
</feature>
<dbReference type="Proteomes" id="UP000000845">
    <property type="component" value="Chromosome"/>
</dbReference>
<keyword evidence="3" id="KW-1133">Transmembrane helix</keyword>
<dbReference type="Pfam" id="PF00440">
    <property type="entry name" value="TetR_N"/>
    <property type="match status" value="1"/>
</dbReference>
<evidence type="ECO:0000313" key="6">
    <source>
        <dbReference type="Proteomes" id="UP000000845"/>
    </source>
</evidence>
<dbReference type="RefSeq" id="WP_012862932.1">
    <property type="nucleotide sequence ID" value="NC_013517.1"/>
</dbReference>
<gene>
    <name evidence="5" type="ordered locus">Sterm_3515</name>
</gene>
<evidence type="ECO:0000259" key="4">
    <source>
        <dbReference type="PROSITE" id="PS50977"/>
    </source>
</evidence>
<feature type="DNA-binding region" description="H-T-H motif" evidence="2">
    <location>
        <begin position="26"/>
        <end position="45"/>
    </location>
</feature>
<dbReference type="InterPro" id="IPR009057">
    <property type="entry name" value="Homeodomain-like_sf"/>
</dbReference>
<reference evidence="5 6" key="2">
    <citation type="journal article" date="2010" name="Stand. Genomic Sci.">
        <title>Complete genome sequence of Sebaldella termitidis type strain (NCTC 11300).</title>
        <authorList>
            <person name="Harmon-Smith M."/>
            <person name="Celia L."/>
            <person name="Chertkov O."/>
            <person name="Lapidus A."/>
            <person name="Copeland A."/>
            <person name="Glavina Del Rio T."/>
            <person name="Nolan M."/>
            <person name="Lucas S."/>
            <person name="Tice H."/>
            <person name="Cheng J.F."/>
            <person name="Han C."/>
            <person name="Detter J.C."/>
            <person name="Bruce D."/>
            <person name="Goodwin L."/>
            <person name="Pitluck S."/>
            <person name="Pati A."/>
            <person name="Liolios K."/>
            <person name="Ivanova N."/>
            <person name="Mavromatis K."/>
            <person name="Mikhailova N."/>
            <person name="Chen A."/>
            <person name="Palaniappan K."/>
            <person name="Land M."/>
            <person name="Hauser L."/>
            <person name="Chang Y.J."/>
            <person name="Jeffries C.D."/>
            <person name="Brettin T."/>
            <person name="Goker M."/>
            <person name="Beck B."/>
            <person name="Bristow J."/>
            <person name="Eisen J.A."/>
            <person name="Markowitz V."/>
            <person name="Hugenholtz P."/>
            <person name="Kyrpides N.C."/>
            <person name="Klenk H.P."/>
            <person name="Chen F."/>
        </authorList>
    </citation>
    <scope>NUCLEOTIDE SEQUENCE [LARGE SCALE GENOMIC DNA]</scope>
    <source>
        <strain evidence="6">ATCC 33386 / NCTC 11300</strain>
    </source>
</reference>
<keyword evidence="3" id="KW-0472">Membrane</keyword>
<dbReference type="PROSITE" id="PS50977">
    <property type="entry name" value="HTH_TETR_2"/>
    <property type="match status" value="1"/>
</dbReference>
<reference evidence="6" key="1">
    <citation type="submission" date="2009-09" db="EMBL/GenBank/DDBJ databases">
        <title>The complete chromosome of Sebaldella termitidis ATCC 33386.</title>
        <authorList>
            <consortium name="US DOE Joint Genome Institute (JGI-PGF)"/>
            <person name="Lucas S."/>
            <person name="Copeland A."/>
            <person name="Lapidus A."/>
            <person name="Glavina del Rio T."/>
            <person name="Dalin E."/>
            <person name="Tice H."/>
            <person name="Bruce D."/>
            <person name="Goodwin L."/>
            <person name="Pitluck S."/>
            <person name="Kyrpides N."/>
            <person name="Mavromatis K."/>
            <person name="Ivanova N."/>
            <person name="Mikhailova N."/>
            <person name="Sims D."/>
            <person name="Meincke L."/>
            <person name="Brettin T."/>
            <person name="Detter J.C."/>
            <person name="Han C."/>
            <person name="Larimer F."/>
            <person name="Land M."/>
            <person name="Hauser L."/>
            <person name="Markowitz V."/>
            <person name="Cheng J.F."/>
            <person name="Hugenholtz P."/>
            <person name="Woyke T."/>
            <person name="Wu D."/>
            <person name="Eisen J.A."/>
        </authorList>
    </citation>
    <scope>NUCLEOTIDE SEQUENCE [LARGE SCALE GENOMIC DNA]</scope>
    <source>
        <strain evidence="6">ATCC 33386 / NCTC 11300</strain>
    </source>
</reference>
<accession>D1AQU0</accession>
<dbReference type="SUPFAM" id="SSF46689">
    <property type="entry name" value="Homeodomain-like"/>
    <property type="match status" value="1"/>
</dbReference>
<feature type="domain" description="HTH tetR-type" evidence="4">
    <location>
        <begin position="3"/>
        <end position="63"/>
    </location>
</feature>
<dbReference type="InterPro" id="IPR050624">
    <property type="entry name" value="HTH-type_Tx_Regulator"/>
</dbReference>